<proteinExistence type="predicted"/>
<keyword evidence="2" id="KW-1185">Reference proteome</keyword>
<organism evidence="1 2">
    <name type="scientific">Smallanthus sonchifolius</name>
    <dbReference type="NCBI Taxonomy" id="185202"/>
    <lineage>
        <taxon>Eukaryota</taxon>
        <taxon>Viridiplantae</taxon>
        <taxon>Streptophyta</taxon>
        <taxon>Embryophyta</taxon>
        <taxon>Tracheophyta</taxon>
        <taxon>Spermatophyta</taxon>
        <taxon>Magnoliopsida</taxon>
        <taxon>eudicotyledons</taxon>
        <taxon>Gunneridae</taxon>
        <taxon>Pentapetalae</taxon>
        <taxon>asterids</taxon>
        <taxon>campanulids</taxon>
        <taxon>Asterales</taxon>
        <taxon>Asteraceae</taxon>
        <taxon>Asteroideae</taxon>
        <taxon>Heliantheae alliance</taxon>
        <taxon>Millerieae</taxon>
        <taxon>Smallanthus</taxon>
    </lineage>
</organism>
<protein>
    <submittedName>
        <fullName evidence="1">Uncharacterized protein</fullName>
    </submittedName>
</protein>
<dbReference type="EMBL" id="CM042046">
    <property type="protein sequence ID" value="KAI3675468.1"/>
    <property type="molecule type" value="Genomic_DNA"/>
</dbReference>
<dbReference type="Proteomes" id="UP001056120">
    <property type="component" value="Linkage Group LG29"/>
</dbReference>
<sequence length="221" mass="24288">MRGSLDEALTNTQKEKHQTLIRMIARKGISMALFWSAASEFGYLAELPQLGFVQTLFSPELDLIVKPPPMPDNSFTGRRLSLPISTSVEQVFTPVPRHILSVWLSYTLRVTSLSIIIVPESLLGKQHLGRATILWVALLPRYSLPDLYSSLTIFAGASFKLAGGVLLEPAWFLLIFVGVLSKDCATRRSSLKTPALPLRMFVKPGTTGRGVSRTPASPPGR</sequence>
<reference evidence="1 2" key="2">
    <citation type="journal article" date="2022" name="Mol. Ecol. Resour.">
        <title>The genomes of chicory, endive, great burdock and yacon provide insights into Asteraceae paleo-polyploidization history and plant inulin production.</title>
        <authorList>
            <person name="Fan W."/>
            <person name="Wang S."/>
            <person name="Wang H."/>
            <person name="Wang A."/>
            <person name="Jiang F."/>
            <person name="Liu H."/>
            <person name="Zhao H."/>
            <person name="Xu D."/>
            <person name="Zhang Y."/>
        </authorList>
    </citation>
    <scope>NUCLEOTIDE SEQUENCE [LARGE SCALE GENOMIC DNA]</scope>
    <source>
        <strain evidence="2">cv. Yunnan</strain>
        <tissue evidence="1">Leaves</tissue>
    </source>
</reference>
<evidence type="ECO:0000313" key="2">
    <source>
        <dbReference type="Proteomes" id="UP001056120"/>
    </source>
</evidence>
<comment type="caution">
    <text evidence="1">The sequence shown here is derived from an EMBL/GenBank/DDBJ whole genome shotgun (WGS) entry which is preliminary data.</text>
</comment>
<accession>A0ACB8XW40</accession>
<name>A0ACB8XW40_9ASTR</name>
<evidence type="ECO:0000313" key="1">
    <source>
        <dbReference type="EMBL" id="KAI3675468.1"/>
    </source>
</evidence>
<reference evidence="2" key="1">
    <citation type="journal article" date="2022" name="Mol. Ecol. Resour.">
        <title>The genomes of chicory, endive, great burdock and yacon provide insights into Asteraceae palaeo-polyploidization history and plant inulin production.</title>
        <authorList>
            <person name="Fan W."/>
            <person name="Wang S."/>
            <person name="Wang H."/>
            <person name="Wang A."/>
            <person name="Jiang F."/>
            <person name="Liu H."/>
            <person name="Zhao H."/>
            <person name="Xu D."/>
            <person name="Zhang Y."/>
        </authorList>
    </citation>
    <scope>NUCLEOTIDE SEQUENCE [LARGE SCALE GENOMIC DNA]</scope>
    <source>
        <strain evidence="2">cv. Yunnan</strain>
    </source>
</reference>
<gene>
    <name evidence="1" type="ORF">L1987_85058</name>
</gene>